<name>A0A7T6ZMG4_9CAUD</name>
<dbReference type="EMBL" id="MW358930">
    <property type="protein sequence ID" value="QQK88410.1"/>
    <property type="molecule type" value="Genomic_DNA"/>
</dbReference>
<evidence type="ECO:0000313" key="1">
    <source>
        <dbReference type="EMBL" id="QQK88410.1"/>
    </source>
</evidence>
<evidence type="ECO:0008006" key="3">
    <source>
        <dbReference type="Google" id="ProtNLM"/>
    </source>
</evidence>
<keyword evidence="2" id="KW-1185">Reference proteome</keyword>
<proteinExistence type="predicted"/>
<accession>A0A7T6ZMG4</accession>
<reference evidence="1 2" key="1">
    <citation type="submission" date="2020-12" db="EMBL/GenBank/DDBJ databases">
        <authorList>
            <person name="Rakov C."/>
            <person name="Alkalay-Oren S."/>
            <person name="Coppenhagen-Glazer S."/>
            <person name="Hazan R."/>
        </authorList>
    </citation>
    <scope>NUCLEOTIDE SEQUENCE [LARGE SCALE GENOMIC DNA]</scope>
</reference>
<evidence type="ECO:0000313" key="2">
    <source>
        <dbReference type="Proteomes" id="UP000595806"/>
    </source>
</evidence>
<organism evidence="1 2">
    <name type="scientific">Providencia phage PSTRCR_114</name>
    <dbReference type="NCBI Taxonomy" id="2800824"/>
    <lineage>
        <taxon>Viruses</taxon>
        <taxon>Duplodnaviria</taxon>
        <taxon>Heunggongvirae</taxon>
        <taxon>Uroviricota</taxon>
        <taxon>Caudoviricetes</taxon>
        <taxon>Autographivirales</taxon>
        <taxon>Autoscriptoviridae</taxon>
        <taxon>Slopekvirinae</taxon>
        <taxon>Kakivirus</taxon>
        <taxon>Kakivirus PSTRCR114</taxon>
    </lineage>
</organism>
<sequence>MPIIRPERVGEVPVMQLQSPETNLMVGTASPRLEQARAKGSDLAALLGGVLQGGISTIQQLKPEYDAKAAVQGALAANTEPDPFSKYDEKREQVSMFFRDKYEEGYLNAAFNKEVAEYRRAANARAQQSGLAGVPLQEYLAREREHAQEFSNKLAQYLPDMTEQTAYSALSGLEQTAVGARAEYEKLAASIAMQEQDRTLDLGLTAFGEEFSARVTSGDISAGIGSIKNGLQAILSSTHLEKDKKYDKAKDFLNYIANQYDDPRVIDALQQVAQSEMGMNANAIISDLRTQFNRAASQNTGKALFDLDAQVRRLSLLPESERLAGMNALKGSLLQYMDTGIVSPSTGLSMWTEANKAQDEANQKAALVGALQNNLGSTAYSAMAGVDLNKARQTILDQFPDTPEGNWNMYTYAKNSHDTFIMDKSLQRLGDGASRLLSTMGSIANTPDGSVSDEMQAQWNTFARSVNGLSAGDRQQVLSYIPENRRFIVAQALEQDANNATGIMFDTLRRVQENEARGLYQAIPEKASQEMINPNSTFGFSSTSNWFSFGSEAKEQRAAGMQALQEEFQYVKETNPEVLLGLEAKDINALLKERIKARQGEVTVNGTDIHFYTPRGTSMRDFIQQGYTGSVETFTRALSERTESTVNALMNKDKIKNIRLEVGSAGAGADDFTVVVTSTDPSIPVQRARVSAVTVAEDAQRIHDGYIKGQDEKARGLSGARPVTFGDATTGRVVNGFVSGTNSIGMKPSDFSYTMEHFMKFEGFLSKQKDMGDGRKTIGFGLHESSGIKLPESMTVEEAINSLSEDLQKHYIPTAKKVAESKGVKLDAQGTLLLTDLTRHGWIRQSEPVAQAMAEYQQYMSTPARAQYEAKLMEALKGTAAYKQSQSTRQKALDGLARAWAYNAYMSTLPQGYGATAR</sequence>
<dbReference type="Proteomes" id="UP000595806">
    <property type="component" value="Segment"/>
</dbReference>
<protein>
    <recommendedName>
        <fullName evidence="3">Internal virion protein B</fullName>
    </recommendedName>
</protein>